<evidence type="ECO:0000313" key="2">
    <source>
        <dbReference type="Proteomes" id="UP000053958"/>
    </source>
</evidence>
<proteinExistence type="predicted"/>
<protein>
    <submittedName>
        <fullName evidence="1">Uncharacterized protein</fullName>
    </submittedName>
</protein>
<dbReference type="GeneID" id="25320964"/>
<sequence length="166" mass="18552">RYFRYYHCFRAMASTGFANPQNPNEGVMQYGGAYGKPCFSFFTLLAVMRVSSWAKHDISRENGQLVLDQLGAIPARWTAGAEPLRQGSCSFGHLILCMVEPLTAVPSVLDRFFFSCVLLQYQANSFAPTFSPTDGRVVVASPSSSWLSDHGLDGWMRRHSTPWKES</sequence>
<dbReference type="EMBL" id="LASV01000664">
    <property type="protein sequence ID" value="KKA17350.1"/>
    <property type="molecule type" value="Genomic_DNA"/>
</dbReference>
<keyword evidence="2" id="KW-1185">Reference proteome</keyword>
<comment type="caution">
    <text evidence="1">The sequence shown here is derived from an EMBL/GenBank/DDBJ whole genome shotgun (WGS) entry which is preliminary data.</text>
</comment>
<accession>A0A0F4YGX7</accession>
<gene>
    <name evidence="1" type="ORF">T310_8814</name>
</gene>
<evidence type="ECO:0000313" key="1">
    <source>
        <dbReference type="EMBL" id="KKA17350.1"/>
    </source>
</evidence>
<dbReference type="Proteomes" id="UP000053958">
    <property type="component" value="Unassembled WGS sequence"/>
</dbReference>
<organism evidence="1 2">
    <name type="scientific">Rasamsonia emersonii (strain ATCC 16479 / CBS 393.64 / IMI 116815)</name>
    <dbReference type="NCBI Taxonomy" id="1408163"/>
    <lineage>
        <taxon>Eukaryota</taxon>
        <taxon>Fungi</taxon>
        <taxon>Dikarya</taxon>
        <taxon>Ascomycota</taxon>
        <taxon>Pezizomycotina</taxon>
        <taxon>Eurotiomycetes</taxon>
        <taxon>Eurotiomycetidae</taxon>
        <taxon>Eurotiales</taxon>
        <taxon>Trichocomaceae</taxon>
        <taxon>Rasamsonia</taxon>
    </lineage>
</organism>
<dbReference type="AlphaFoldDB" id="A0A0F4YGX7"/>
<feature type="non-terminal residue" evidence="1">
    <location>
        <position position="1"/>
    </location>
</feature>
<name>A0A0F4YGX7_RASE3</name>
<reference evidence="1 2" key="1">
    <citation type="submission" date="2015-04" db="EMBL/GenBank/DDBJ databases">
        <authorList>
            <person name="Heijne W.H."/>
            <person name="Fedorova N.D."/>
            <person name="Nierman W.C."/>
            <person name="Vollebregt A.W."/>
            <person name="Zhao Z."/>
            <person name="Wu L."/>
            <person name="Kumar M."/>
            <person name="Stam H."/>
            <person name="van den Berg M.A."/>
            <person name="Pel H.J."/>
        </authorList>
    </citation>
    <scope>NUCLEOTIDE SEQUENCE [LARGE SCALE GENOMIC DNA]</scope>
    <source>
        <strain evidence="1 2">CBS 393.64</strain>
    </source>
</reference>
<dbReference type="RefSeq" id="XP_013323962.1">
    <property type="nucleotide sequence ID" value="XM_013468508.1"/>
</dbReference>